<dbReference type="EMBL" id="JAHQXE010000004">
    <property type="protein sequence ID" value="MBV0902886.1"/>
    <property type="molecule type" value="Genomic_DNA"/>
</dbReference>
<dbReference type="Pfam" id="PF01977">
    <property type="entry name" value="UbiD"/>
    <property type="match status" value="1"/>
</dbReference>
<evidence type="ECO:0000313" key="7">
    <source>
        <dbReference type="Proteomes" id="UP001166304"/>
    </source>
</evidence>
<dbReference type="Gene3D" id="3.40.1670.10">
    <property type="entry name" value="UbiD C-terminal domain-like"/>
    <property type="match status" value="1"/>
</dbReference>
<comment type="similarity">
    <text evidence="1">Belongs to the UbiD family.</text>
</comment>
<reference evidence="6" key="1">
    <citation type="submission" date="2021-06" db="EMBL/GenBank/DDBJ databases">
        <title>New haloarchaea isolates fom saline soil.</title>
        <authorList>
            <person name="Duran-Viseras A."/>
            <person name="Sanchez-Porro C.S."/>
            <person name="Ventosa A."/>
        </authorList>
    </citation>
    <scope>NUCLEOTIDE SEQUENCE</scope>
    <source>
        <strain evidence="6">JCM 18369</strain>
    </source>
</reference>
<dbReference type="GO" id="GO:0016831">
    <property type="term" value="F:carboxy-lyase activity"/>
    <property type="evidence" value="ECO:0007669"/>
    <property type="project" value="InterPro"/>
</dbReference>
<gene>
    <name evidence="6" type="ORF">KTS37_13915</name>
</gene>
<dbReference type="InterPro" id="IPR002830">
    <property type="entry name" value="UbiD"/>
</dbReference>
<protein>
    <submittedName>
        <fullName evidence="6">UbiD family decarboxylase</fullName>
    </submittedName>
</protein>
<feature type="region of interest" description="Disordered" evidence="2">
    <location>
        <begin position="457"/>
        <end position="511"/>
    </location>
</feature>
<dbReference type="Pfam" id="PF20696">
    <property type="entry name" value="UbiD_C"/>
    <property type="match status" value="1"/>
</dbReference>
<dbReference type="RefSeq" id="WP_162414451.1">
    <property type="nucleotide sequence ID" value="NZ_JAHQXE010000004.1"/>
</dbReference>
<proteinExistence type="inferred from homology"/>
<organism evidence="6 7">
    <name type="scientific">Haloarcula salina</name>
    <dbReference type="NCBI Taxonomy" id="1429914"/>
    <lineage>
        <taxon>Archaea</taxon>
        <taxon>Methanobacteriati</taxon>
        <taxon>Methanobacteriota</taxon>
        <taxon>Stenosarchaea group</taxon>
        <taxon>Halobacteria</taxon>
        <taxon>Halobacteriales</taxon>
        <taxon>Haloarculaceae</taxon>
        <taxon>Haloarcula</taxon>
    </lineage>
</organism>
<evidence type="ECO:0000256" key="2">
    <source>
        <dbReference type="SAM" id="MobiDB-lite"/>
    </source>
</evidence>
<evidence type="ECO:0000259" key="4">
    <source>
        <dbReference type="Pfam" id="PF20695"/>
    </source>
</evidence>
<dbReference type="InterPro" id="IPR049383">
    <property type="entry name" value="UbiD-like_N"/>
</dbReference>
<comment type="caution">
    <text evidence="6">The sequence shown here is derived from an EMBL/GenBank/DDBJ whole genome shotgun (WGS) entry which is preliminary data.</text>
</comment>
<dbReference type="Pfam" id="PF20695">
    <property type="entry name" value="UbiD_N"/>
    <property type="match status" value="1"/>
</dbReference>
<feature type="compositionally biased region" description="Basic and acidic residues" evidence="2">
    <location>
        <begin position="477"/>
        <end position="490"/>
    </location>
</feature>
<dbReference type="InterPro" id="IPR048304">
    <property type="entry name" value="UbiD_Rift_dom"/>
</dbReference>
<dbReference type="Proteomes" id="UP001166304">
    <property type="component" value="Unassembled WGS sequence"/>
</dbReference>
<dbReference type="GO" id="GO:0033494">
    <property type="term" value="P:ferulate metabolic process"/>
    <property type="evidence" value="ECO:0007669"/>
    <property type="project" value="TreeGrafter"/>
</dbReference>
<dbReference type="SUPFAM" id="SSF50475">
    <property type="entry name" value="FMN-binding split barrel"/>
    <property type="match status" value="1"/>
</dbReference>
<dbReference type="SUPFAM" id="SSF143968">
    <property type="entry name" value="UbiD C-terminal domain-like"/>
    <property type="match status" value="1"/>
</dbReference>
<feature type="domain" description="3-octaprenyl-4-hydroxybenzoate carboxy-lyase-like N-terminal" evidence="4">
    <location>
        <begin position="16"/>
        <end position="101"/>
    </location>
</feature>
<evidence type="ECO:0000313" key="6">
    <source>
        <dbReference type="EMBL" id="MBV0902886.1"/>
    </source>
</evidence>
<dbReference type="AlphaFoldDB" id="A0AA41G266"/>
<name>A0AA41G266_9EURY</name>
<accession>A0AA41G266</accession>
<dbReference type="GO" id="GO:0046281">
    <property type="term" value="P:cinnamic acid catabolic process"/>
    <property type="evidence" value="ECO:0007669"/>
    <property type="project" value="TreeGrafter"/>
</dbReference>
<keyword evidence="7" id="KW-1185">Reference proteome</keyword>
<dbReference type="PANTHER" id="PTHR30108:SF17">
    <property type="entry name" value="FERULIC ACID DECARBOXYLASE 1"/>
    <property type="match status" value="1"/>
</dbReference>
<evidence type="ECO:0000259" key="5">
    <source>
        <dbReference type="Pfam" id="PF20696"/>
    </source>
</evidence>
<dbReference type="GO" id="GO:0005737">
    <property type="term" value="C:cytoplasm"/>
    <property type="evidence" value="ECO:0007669"/>
    <property type="project" value="TreeGrafter"/>
</dbReference>
<evidence type="ECO:0000256" key="1">
    <source>
        <dbReference type="ARBA" id="ARBA00010021"/>
    </source>
</evidence>
<evidence type="ECO:0000259" key="3">
    <source>
        <dbReference type="Pfam" id="PF01977"/>
    </source>
</evidence>
<dbReference type="PANTHER" id="PTHR30108">
    <property type="entry name" value="3-OCTAPRENYL-4-HYDROXYBENZOATE CARBOXY-LYASE-RELATED"/>
    <property type="match status" value="1"/>
</dbReference>
<feature type="domain" description="3-octaprenyl-4-hydroxybenzoate carboxy-lyase-like C-terminal" evidence="5">
    <location>
        <begin position="352"/>
        <end position="462"/>
    </location>
</feature>
<sequence>MTAGATEAVDSFRDYLDRLEERDACNRIDERISWNLEAGAVTMRANERDAQIPVFEDVSDGTDARLVGDPYRGPRRQPWERIAMALGVTDARTTDDYYEEIIDRVRSPIEPTVVDGDDAPCKEVVRTGGDVDLLSFPWPFLHVGDGGRYSNLHTLIADDRDTEWTDWSSHRAMLHDNTRASVLLLAGEQTPNIYYYKYERHDEPMPVAITIGAEPAVECVSIMWIPTGRNEAEFAGGLKRAPVELVECETNDLLVPATAEIVLEGRILPNSRLDEGPYGDYFGYMHGPRRSMPVLEIDAVSHRERPFIPFRVEWSEVGYAHNTTSSMEVACVGPDATLGLRAAGFDVEKLAPWPFTPRTVYVVSTETTRPDSLHELANFIFTTWGMLHVDFFVFVDADVDPFDQRAVLEAVSLYADPDTDFHQFGAESMPKVPLNIYQTPEEKGDVQMGTSKAKTAKTYIDATRPEGEPLRSGSRVGDSERRERARELLRDAGLSDATLDTAPVDPSGERR</sequence>
<dbReference type="InterPro" id="IPR049381">
    <property type="entry name" value="UbiD-like_C"/>
</dbReference>
<feature type="domain" description="3-octaprenyl-4-hydroxybenzoate carboxy-lyase-like Rift-related" evidence="3">
    <location>
        <begin position="114"/>
        <end position="309"/>
    </location>
</feature>